<feature type="non-terminal residue" evidence="3">
    <location>
        <position position="103"/>
    </location>
</feature>
<accession>A0A7J5H8Y5</accession>
<comment type="caution">
    <text evidence="3">The sequence shown here is derived from an EMBL/GenBank/DDBJ whole genome shotgun (WGS) entry which is preliminary data.</text>
</comment>
<dbReference type="AlphaFoldDB" id="A0A7J5H8Y5"/>
<dbReference type="Proteomes" id="UP000442334">
    <property type="component" value="Unassembled WGS sequence"/>
</dbReference>
<feature type="region of interest" description="Disordered" evidence="1">
    <location>
        <begin position="65"/>
        <end position="95"/>
    </location>
</feature>
<evidence type="ECO:0000313" key="4">
    <source>
        <dbReference type="Proteomes" id="UP000442334"/>
    </source>
</evidence>
<evidence type="ECO:0000313" key="3">
    <source>
        <dbReference type="EMBL" id="KAB4186142.1"/>
    </source>
</evidence>
<evidence type="ECO:0000256" key="2">
    <source>
        <dbReference type="SAM" id="SignalP"/>
    </source>
</evidence>
<sequence length="103" mass="10590">MKTRNHLRRTLLLPTLLLALLPPCACTDDICPDTAPLPGADSEATASLIGHPIQIGCIATSVEQQSPMAGEGGGQTRADGTTGTPATETGFPKVGTTITVFMT</sequence>
<feature type="chain" id="PRO_5029800575" description="PASTA domain-containing protein" evidence="2">
    <location>
        <begin position="28"/>
        <end position="103"/>
    </location>
</feature>
<reference evidence="3 4" key="1">
    <citation type="journal article" date="2019" name="Nat. Med.">
        <title>A library of human gut bacterial isolates paired with longitudinal multiomics data enables mechanistic microbiome research.</title>
        <authorList>
            <person name="Poyet M."/>
            <person name="Groussin M."/>
            <person name="Gibbons S.M."/>
            <person name="Avila-Pacheco J."/>
            <person name="Jiang X."/>
            <person name="Kearney S.M."/>
            <person name="Perrotta A.R."/>
            <person name="Berdy B."/>
            <person name="Zhao S."/>
            <person name="Lieberman T.D."/>
            <person name="Swanson P.K."/>
            <person name="Smith M."/>
            <person name="Roesemann S."/>
            <person name="Alexander J.E."/>
            <person name="Rich S.A."/>
            <person name="Livny J."/>
            <person name="Vlamakis H."/>
            <person name="Clish C."/>
            <person name="Bullock K."/>
            <person name="Deik A."/>
            <person name="Scott J."/>
            <person name="Pierce K.A."/>
            <person name="Xavier R.J."/>
            <person name="Alm E.J."/>
        </authorList>
    </citation>
    <scope>NUCLEOTIDE SEQUENCE [LARGE SCALE GENOMIC DNA]</scope>
    <source>
        <strain evidence="3 4">BIOML-A21</strain>
    </source>
</reference>
<feature type="signal peptide" evidence="2">
    <location>
        <begin position="1"/>
        <end position="27"/>
    </location>
</feature>
<protein>
    <recommendedName>
        <fullName evidence="5">PASTA domain-containing protein</fullName>
    </recommendedName>
</protein>
<feature type="compositionally biased region" description="Polar residues" evidence="1">
    <location>
        <begin position="78"/>
        <end position="87"/>
    </location>
</feature>
<dbReference type="RefSeq" id="WP_151874674.1">
    <property type="nucleotide sequence ID" value="NZ_WCUA01000006.1"/>
</dbReference>
<keyword evidence="2" id="KW-0732">Signal</keyword>
<dbReference type="EMBL" id="WCUA01000006">
    <property type="protein sequence ID" value="KAB4186142.1"/>
    <property type="molecule type" value="Genomic_DNA"/>
</dbReference>
<gene>
    <name evidence="3" type="ORF">GAQ34_07235</name>
</gene>
<organism evidence="3 4">
    <name type="scientific">Bacteroides uniformis</name>
    <dbReference type="NCBI Taxonomy" id="820"/>
    <lineage>
        <taxon>Bacteria</taxon>
        <taxon>Pseudomonadati</taxon>
        <taxon>Bacteroidota</taxon>
        <taxon>Bacteroidia</taxon>
        <taxon>Bacteroidales</taxon>
        <taxon>Bacteroidaceae</taxon>
        <taxon>Bacteroides</taxon>
    </lineage>
</organism>
<evidence type="ECO:0000256" key="1">
    <source>
        <dbReference type="SAM" id="MobiDB-lite"/>
    </source>
</evidence>
<evidence type="ECO:0008006" key="5">
    <source>
        <dbReference type="Google" id="ProtNLM"/>
    </source>
</evidence>
<name>A0A7J5H8Y5_BACUN</name>
<proteinExistence type="predicted"/>